<accession>F5L908</accession>
<reference evidence="2" key="3">
    <citation type="submission" date="2021-08" db="EMBL/GenBank/DDBJ databases">
        <authorList>
            <person name="de Jong S."/>
            <person name="van den Broek M."/>
            <person name="Merkel A."/>
            <person name="de la Torre Cortes P."/>
            <person name="Kalamorz F."/>
            <person name="Cook G."/>
            <person name="van Loosdrecht M."/>
            <person name="McMillan D."/>
        </authorList>
    </citation>
    <scope>NUCLEOTIDE SEQUENCE</scope>
    <source>
        <strain evidence="2">TA2.A1</strain>
    </source>
</reference>
<protein>
    <submittedName>
        <fullName evidence="1">Uncharacterized protein</fullName>
    </submittedName>
</protein>
<dbReference type="EMBL" id="AFCE01000154">
    <property type="protein sequence ID" value="EGL82182.1"/>
    <property type="molecule type" value="Genomic_DNA"/>
</dbReference>
<sequence>MNKLIWANTYDEELIIVVWHYGKRAKHLNGRVLDSSKAKQFHLQRESLYAEGFDYTLANEVTTELINRFVVYDKRQTGRQRHLFFGAATAEGVVHFIDQLTEGVEVRIIIKGRPGSGKSTMLKRLAQKAEEQGLEAEVYHCGFDPNSLDMVILPQLKVAIVDGTAPHELEPDRPEDEIVDMYTRCFTKDIDQLYASELQELGTLYKAHAKQAIGCLAEARKYREELREIYQQAMDHELANRKLEWLSRTILKVSCS</sequence>
<keyword evidence="4" id="KW-1185">Reference proteome</keyword>
<evidence type="ECO:0000313" key="1">
    <source>
        <dbReference type="EMBL" id="EGL82182.1"/>
    </source>
</evidence>
<dbReference type="Gene3D" id="3.40.50.300">
    <property type="entry name" value="P-loop containing nucleotide triphosphate hydrolases"/>
    <property type="match status" value="1"/>
</dbReference>
<reference evidence="2 4" key="2">
    <citation type="journal article" date="2020" name="Extremophiles">
        <title>Genomic analysis of Caldalkalibacillus thermarum TA2.A1 reveals aerobic alkaliphilic metabolism and evolutionary hallmarks linking alkaliphilic bacteria and plant life.</title>
        <authorList>
            <person name="de Jong S.I."/>
            <person name="van den Broek M.A."/>
            <person name="Merkel A.Y."/>
            <person name="de la Torre Cortes P."/>
            <person name="Kalamorz F."/>
            <person name="Cook G.M."/>
            <person name="van Loosdrecht M.C.M."/>
            <person name="McMillan D.G.G."/>
        </authorList>
    </citation>
    <scope>NUCLEOTIDE SEQUENCE [LARGE SCALE GENOMIC DNA]</scope>
    <source>
        <strain evidence="2 4">TA2.A1</strain>
    </source>
</reference>
<dbReference type="EMBL" id="CP082237">
    <property type="protein sequence ID" value="QZT33104.1"/>
    <property type="molecule type" value="Genomic_DNA"/>
</dbReference>
<organism evidence="1 3">
    <name type="scientific">Caldalkalibacillus thermarum (strain TA2.A1)</name>
    <dbReference type="NCBI Taxonomy" id="986075"/>
    <lineage>
        <taxon>Bacteria</taxon>
        <taxon>Bacillati</taxon>
        <taxon>Bacillota</taxon>
        <taxon>Bacilli</taxon>
        <taxon>Bacillales</taxon>
        <taxon>Bacillaceae</taxon>
        <taxon>Caldalkalibacillus</taxon>
    </lineage>
</organism>
<dbReference type="SUPFAM" id="SSF52540">
    <property type="entry name" value="P-loop containing nucleoside triphosphate hydrolases"/>
    <property type="match status" value="1"/>
</dbReference>
<evidence type="ECO:0000313" key="3">
    <source>
        <dbReference type="Proteomes" id="UP000010716"/>
    </source>
</evidence>
<dbReference type="eggNOG" id="COG0552">
    <property type="taxonomic scope" value="Bacteria"/>
</dbReference>
<dbReference type="Proteomes" id="UP000010716">
    <property type="component" value="Unassembled WGS sequence"/>
</dbReference>
<dbReference type="AlphaFoldDB" id="F5L908"/>
<dbReference type="Proteomes" id="UP000825179">
    <property type="component" value="Chromosome"/>
</dbReference>
<name>F5L908_CALTT</name>
<gene>
    <name evidence="1" type="ORF">CathTA2_2313</name>
    <name evidence="2" type="ORF">HUR95_12415</name>
</gene>
<dbReference type="RefSeq" id="WP_007505649.1">
    <property type="nucleotide sequence ID" value="NZ_AFCE01000154.1"/>
</dbReference>
<dbReference type="InterPro" id="IPR027417">
    <property type="entry name" value="P-loop_NTPase"/>
</dbReference>
<dbReference type="OrthoDB" id="9781752at2"/>
<evidence type="ECO:0000313" key="2">
    <source>
        <dbReference type="EMBL" id="QZT33104.1"/>
    </source>
</evidence>
<proteinExistence type="predicted"/>
<evidence type="ECO:0000313" key="4">
    <source>
        <dbReference type="Proteomes" id="UP000825179"/>
    </source>
</evidence>
<reference evidence="1 3" key="1">
    <citation type="journal article" date="2011" name="J. Bacteriol.">
        <title>Draft genome sequence of the thermoalkaliphilic Caldalkalibacillus thermarum strain TA2.A1.</title>
        <authorList>
            <person name="Kalamorz F."/>
            <person name="Keis S."/>
            <person name="McMillan D.G."/>
            <person name="Olsson K."/>
            <person name="Stanton J.A."/>
            <person name="Stockwell P."/>
            <person name="Black M.A."/>
            <person name="Klingeman D.M."/>
            <person name="Land M.L."/>
            <person name="Han C.S."/>
            <person name="Martin S.L."/>
            <person name="Becher S.A."/>
            <person name="Peddie C.J."/>
            <person name="Morgan H.W."/>
            <person name="Matthies D."/>
            <person name="Preiss L."/>
            <person name="Meier T."/>
            <person name="Brown S.D."/>
            <person name="Cook G.M."/>
        </authorList>
    </citation>
    <scope>NUCLEOTIDE SEQUENCE [LARGE SCALE GENOMIC DNA]</scope>
    <source>
        <strain evidence="1 3">TA2.A1</strain>
    </source>
</reference>
<dbReference type="KEGG" id="cthu:HUR95_12415"/>